<accession>A0A816N8S3</accession>
<dbReference type="EMBL" id="CAJNRE010004086">
    <property type="protein sequence ID" value="CAF2032598.1"/>
    <property type="molecule type" value="Genomic_DNA"/>
</dbReference>
<dbReference type="EMBL" id="CAJNRG010009259">
    <property type="protein sequence ID" value="CAF2111593.1"/>
    <property type="molecule type" value="Genomic_DNA"/>
</dbReference>
<evidence type="ECO:0000313" key="1">
    <source>
        <dbReference type="EMBL" id="CAF2032598.1"/>
    </source>
</evidence>
<dbReference type="Proteomes" id="UP000663824">
    <property type="component" value="Unassembled WGS sequence"/>
</dbReference>
<evidence type="ECO:0000313" key="3">
    <source>
        <dbReference type="Proteomes" id="UP000663824"/>
    </source>
</evidence>
<reference evidence="1" key="1">
    <citation type="submission" date="2021-02" db="EMBL/GenBank/DDBJ databases">
        <authorList>
            <person name="Nowell W R."/>
        </authorList>
    </citation>
    <scope>NUCLEOTIDE SEQUENCE</scope>
</reference>
<sequence length="407" mass="48494">MIRLHDNNQICLNNIADLIVAVDNQRSAPIYLFHMISNNESSLFSLLIRKSIIDPRAILKTCHKNCMYNTKNEISTQCQNSMNTCTDEQTQVSQSNESKDTQTCYVCSPNLIKKHRSMILSKEKHKYILINPYAIIDRVYQGEQFLRFLYKQNRKLDLIYTNFLKDLQKYTDNFLLPLQQEHCLYGIYRRDMIRYMIILQEHINELRTKLNILQDANKNFALFQKHFHKIVQSKSDLENLLNKHDKHIKQNFDRSGPIKYQEQFCNTYQTSYIQLQTIEQQRLLAIREQMRFAINLTMMSTDDYSLFASNNFDDLLTMWNHQHMISIDHWTDFSRRSTASHQDNSFNLLDEIKQVINEYYNHRQTISNNKHLTLNRISDQLNTIDNSNDDFLKRMDSITSNITYTHI</sequence>
<dbReference type="AlphaFoldDB" id="A0A816N8S3"/>
<organism evidence="1 3">
    <name type="scientific">Rotaria magnacalcarata</name>
    <dbReference type="NCBI Taxonomy" id="392030"/>
    <lineage>
        <taxon>Eukaryota</taxon>
        <taxon>Metazoa</taxon>
        <taxon>Spiralia</taxon>
        <taxon>Gnathifera</taxon>
        <taxon>Rotifera</taxon>
        <taxon>Eurotatoria</taxon>
        <taxon>Bdelloidea</taxon>
        <taxon>Philodinida</taxon>
        <taxon>Philodinidae</taxon>
        <taxon>Rotaria</taxon>
    </lineage>
</organism>
<proteinExistence type="predicted"/>
<comment type="caution">
    <text evidence="1">The sequence shown here is derived from an EMBL/GenBank/DDBJ whole genome shotgun (WGS) entry which is preliminary data.</text>
</comment>
<gene>
    <name evidence="1" type="ORF">MBJ925_LOCUS10096</name>
    <name evidence="2" type="ORF">XDN619_LOCUS20836</name>
</gene>
<protein>
    <submittedName>
        <fullName evidence="1">Uncharacterized protein</fullName>
    </submittedName>
</protein>
<name>A0A816N8S3_9BILA</name>
<dbReference type="Proteomes" id="UP000663887">
    <property type="component" value="Unassembled WGS sequence"/>
</dbReference>
<evidence type="ECO:0000313" key="2">
    <source>
        <dbReference type="EMBL" id="CAF2111593.1"/>
    </source>
</evidence>